<dbReference type="Proteomes" id="UP000019804">
    <property type="component" value="Unassembled WGS sequence"/>
</dbReference>
<dbReference type="GO" id="GO:0006487">
    <property type="term" value="P:protein N-linked glycosylation"/>
    <property type="evidence" value="ECO:0007669"/>
    <property type="project" value="TreeGrafter"/>
</dbReference>
<dbReference type="InterPro" id="IPR031814">
    <property type="entry name" value="ALG11_N"/>
</dbReference>
<keyword evidence="19" id="KW-1185">Reference proteome</keyword>
<evidence type="ECO:0000256" key="12">
    <source>
        <dbReference type="ARBA" id="ARBA00045065"/>
    </source>
</evidence>
<comment type="pathway">
    <text evidence="2 14">Protein modification; protein glycosylation.</text>
</comment>
<proteinExistence type="inferred from homology"/>
<comment type="subcellular location">
    <subcellularLocation>
        <location evidence="1">Endoplasmic reticulum membrane</location>
        <topology evidence="1">Single-pass membrane protein</topology>
    </subcellularLocation>
</comment>
<dbReference type="RefSeq" id="XP_040643136.1">
    <property type="nucleotide sequence ID" value="XM_040779861.1"/>
</dbReference>
<name>A0A017SR47_ASPRC</name>
<evidence type="ECO:0000256" key="6">
    <source>
        <dbReference type="ARBA" id="ARBA00022676"/>
    </source>
</evidence>
<evidence type="ECO:0000256" key="13">
    <source>
        <dbReference type="ARBA" id="ARBA00056799"/>
    </source>
</evidence>
<evidence type="ECO:0000256" key="15">
    <source>
        <dbReference type="SAM" id="MobiDB-lite"/>
    </source>
</evidence>
<feature type="domain" description="ALG11 mannosyltransferase N-terminal" evidence="17">
    <location>
        <begin position="110"/>
        <end position="322"/>
    </location>
</feature>
<dbReference type="EC" id="2.4.1.131" evidence="4 14"/>
<evidence type="ECO:0000256" key="3">
    <source>
        <dbReference type="ARBA" id="ARBA00009481"/>
    </source>
</evidence>
<evidence type="ECO:0000256" key="1">
    <source>
        <dbReference type="ARBA" id="ARBA00004389"/>
    </source>
</evidence>
<protein>
    <recommendedName>
        <fullName evidence="5 14">GDP-Man:Man(3)GlcNAc(2)-PP-Dol alpha-1,2-mannosyltransferase</fullName>
        <ecNumber evidence="4 14">2.4.1.131</ecNumber>
    </recommendedName>
</protein>
<comment type="catalytic activity">
    <reaction evidence="12 14">
        <text>an alpha-D-Man-(1-&gt;3)-[alpha-D-Man-(1-&gt;6)]-beta-D-Man-(1-&gt;4)-beta-D-GlcNAc-(1-&gt;4)-alpha-D-GlcNAc-diphospho-di-trans,poly-cis-dolichol + 2 GDP-alpha-D-mannose = an alpha-D-Man-(1-&gt;2)-alpha-D-Man-(1-&gt;2)-alpha-D-Man-(1-&gt;3)-[alpha-D-Man-(1-&gt;6)]-beta-D-Man-(1-&gt;4)-beta-D-GlcNAc-(1-&gt;4)-alpha-D-GlcNAc-diphospho-di-trans,poly-cis-dolichol + 2 GDP + 2 H(+)</text>
        <dbReference type="Rhea" id="RHEA:29523"/>
        <dbReference type="Rhea" id="RHEA-COMP:19515"/>
        <dbReference type="Rhea" id="RHEA-COMP:19516"/>
        <dbReference type="ChEBI" id="CHEBI:15378"/>
        <dbReference type="ChEBI" id="CHEBI:57527"/>
        <dbReference type="ChEBI" id="CHEBI:58189"/>
        <dbReference type="ChEBI" id="CHEBI:132511"/>
        <dbReference type="ChEBI" id="CHEBI:132515"/>
        <dbReference type="EC" id="2.4.1.131"/>
    </reaction>
    <physiologicalReaction direction="left-to-right" evidence="12 14">
        <dbReference type="Rhea" id="RHEA:29524"/>
    </physiologicalReaction>
</comment>
<keyword evidence="6 14" id="KW-0328">Glycosyltransferase</keyword>
<comment type="similarity">
    <text evidence="3 14">Belongs to the glycosyltransferase group 1 family. Glycosyltransferase 4 subfamily.</text>
</comment>
<dbReference type="STRING" id="1388766.A0A017SR47"/>
<evidence type="ECO:0000256" key="2">
    <source>
        <dbReference type="ARBA" id="ARBA00004922"/>
    </source>
</evidence>
<evidence type="ECO:0000259" key="17">
    <source>
        <dbReference type="Pfam" id="PF15924"/>
    </source>
</evidence>
<dbReference type="AlphaFoldDB" id="A0A017SR47"/>
<dbReference type="PANTHER" id="PTHR45919:SF1">
    <property type="entry name" value="GDP-MAN:MAN(3)GLCNAC(2)-PP-DOL ALPHA-1,2-MANNOSYLTRANSFERASE"/>
    <property type="match status" value="1"/>
</dbReference>
<keyword evidence="8" id="KW-0812">Transmembrane</keyword>
<dbReference type="UniPathway" id="UPA00378"/>
<keyword evidence="7 14" id="KW-0808">Transferase</keyword>
<organism evidence="18 19">
    <name type="scientific">Aspergillus ruber (strain CBS 135680)</name>
    <dbReference type="NCBI Taxonomy" id="1388766"/>
    <lineage>
        <taxon>Eukaryota</taxon>
        <taxon>Fungi</taxon>
        <taxon>Dikarya</taxon>
        <taxon>Ascomycota</taxon>
        <taxon>Pezizomycotina</taxon>
        <taxon>Eurotiomycetes</taxon>
        <taxon>Eurotiomycetidae</taxon>
        <taxon>Eurotiales</taxon>
        <taxon>Aspergillaceae</taxon>
        <taxon>Aspergillus</taxon>
        <taxon>Aspergillus subgen. Aspergillus</taxon>
    </lineage>
</organism>
<accession>A0A017SR47</accession>
<dbReference type="GeneID" id="63694985"/>
<evidence type="ECO:0000256" key="4">
    <source>
        <dbReference type="ARBA" id="ARBA00012645"/>
    </source>
</evidence>
<dbReference type="Pfam" id="PF00534">
    <property type="entry name" value="Glycos_transf_1"/>
    <property type="match status" value="1"/>
</dbReference>
<evidence type="ECO:0000256" key="7">
    <source>
        <dbReference type="ARBA" id="ARBA00022679"/>
    </source>
</evidence>
<feature type="region of interest" description="Disordered" evidence="15">
    <location>
        <begin position="63"/>
        <end position="102"/>
    </location>
</feature>
<dbReference type="OrthoDB" id="2276068at2759"/>
<feature type="domain" description="Glycosyl transferase family 1" evidence="16">
    <location>
        <begin position="356"/>
        <end position="533"/>
    </location>
</feature>
<dbReference type="InterPro" id="IPR038013">
    <property type="entry name" value="ALG11"/>
</dbReference>
<evidence type="ECO:0000256" key="10">
    <source>
        <dbReference type="ARBA" id="ARBA00022989"/>
    </source>
</evidence>
<sequence>MALLINILISLLALAATSVLLPTIPLSFLRLGLRGVGWVIRRRTRSRREYTISRVRTEEEEFQAKRAEKLSPSTTQAEDEDWEKVDTSSVGTAGNNHNGQEKRDESWDGIIGFFHPFCNAGGGGERVLWEALRVTQKRWPKAICVVYTGDHEVTKTALLERVEGIDMMQNRFNIQLHAPTVVLLYLTTRRYVVPSMYPYMTLLGQSLGSLVTVYDAFNLLVPDIFIDTMGYAFTLAFSKMLFPSVPTGAYVHYPTISTDMLSSLDDETGLKGVNTGAGKGLRGQLKRRYWLAFARLYGWIGGHVDVVMCNSSWTAAHIRTIWGPSRTKQIHSEPTVIFPPTAVSELQSSITVNADTEPTRKPIILYIAQFRPEKNHPLVLRSFAHFLNNLRENNPHNIQPRLVLIGSVRHSSPDETHIYNLRLLTHELRIRESTTFLCDAPWPTILSHLGTASIGVNAMWNEHFGICVVEYQAAGLISVVHDSGGPREDIVIDLGDGATGFRATTEDEFAAAFEAALALPQEEKVAMRERARRSAVRFSEEQFGGRWIEAVGKLIACGH</sequence>
<dbReference type="GO" id="GO:0004377">
    <property type="term" value="F:GDP-Man:Man(3)GlcNAc(2)-PP-Dol alpha-1,2-mannosyltransferase activity"/>
    <property type="evidence" value="ECO:0007669"/>
    <property type="project" value="UniProtKB-UniRule"/>
</dbReference>
<evidence type="ECO:0000256" key="14">
    <source>
        <dbReference type="RuleBase" id="RU367051"/>
    </source>
</evidence>
<gene>
    <name evidence="18" type="ORF">EURHEDRAFT_398639</name>
</gene>
<evidence type="ECO:0000259" key="16">
    <source>
        <dbReference type="Pfam" id="PF00534"/>
    </source>
</evidence>
<dbReference type="GO" id="GO:0005789">
    <property type="term" value="C:endoplasmic reticulum membrane"/>
    <property type="evidence" value="ECO:0007669"/>
    <property type="project" value="UniProtKB-SubCell"/>
</dbReference>
<keyword evidence="11" id="KW-0472">Membrane</keyword>
<evidence type="ECO:0000256" key="11">
    <source>
        <dbReference type="ARBA" id="ARBA00023136"/>
    </source>
</evidence>
<feature type="compositionally biased region" description="Polar residues" evidence="15">
    <location>
        <begin position="87"/>
        <end position="98"/>
    </location>
</feature>
<dbReference type="HOGENOM" id="CLU_017896_1_1_1"/>
<evidence type="ECO:0000256" key="8">
    <source>
        <dbReference type="ARBA" id="ARBA00022692"/>
    </source>
</evidence>
<keyword evidence="9 14" id="KW-0256">Endoplasmic reticulum</keyword>
<evidence type="ECO:0000256" key="9">
    <source>
        <dbReference type="ARBA" id="ARBA00022824"/>
    </source>
</evidence>
<comment type="function">
    <text evidence="13 14">GDP-Man:Man(3)GlcNAc(2)-PP-Dol alpha-1,2-mannosyltransferase that operates in the biosynthetic pathway of dolichol-linked oligosaccharides, the glycan precursors employed in protein asparagine (N)-glycosylation. The assembly of dolichol-linked oligosaccharides begins on the cytosolic side of the endoplasmic reticulum membrane and finishes in its lumen. The sequential addition of sugars to dolichol pyrophosphate produces dolichol-linked oligosaccharides containing fourteen sugars, including two GlcNAcs, nine mannoses and three glucoses. Once assembled, the oligosaccharide is transferred from the lipid to nascent proteins by oligosaccharyltransferases. Catalyzes, on the cytoplasmic face of the endoplasmic reticulum, the addition of the fourth and fifth mannose residues to the dolichol-linked oligosaccharide chain, to produce Man(5)GlcNAc(2)-PP-dolichol core oligosaccharide.</text>
</comment>
<keyword evidence="10" id="KW-1133">Transmembrane helix</keyword>
<dbReference type="CDD" id="cd03806">
    <property type="entry name" value="GT4_ALG11-like"/>
    <property type="match status" value="1"/>
</dbReference>
<evidence type="ECO:0000313" key="18">
    <source>
        <dbReference type="EMBL" id="EYE99448.1"/>
    </source>
</evidence>
<reference evidence="19" key="1">
    <citation type="journal article" date="2014" name="Nat. Commun.">
        <title>Genomic adaptations of the halophilic Dead Sea filamentous fungus Eurotium rubrum.</title>
        <authorList>
            <person name="Kis-Papo T."/>
            <person name="Weig A.R."/>
            <person name="Riley R."/>
            <person name="Persoh D."/>
            <person name="Salamov A."/>
            <person name="Sun H."/>
            <person name="Lipzen A."/>
            <person name="Wasser S.P."/>
            <person name="Rambold G."/>
            <person name="Grigoriev I.V."/>
            <person name="Nevo E."/>
        </authorList>
    </citation>
    <scope>NUCLEOTIDE SEQUENCE [LARGE SCALE GENOMIC DNA]</scope>
    <source>
        <strain evidence="19">CBS 135680</strain>
    </source>
</reference>
<dbReference type="EMBL" id="KK088411">
    <property type="protein sequence ID" value="EYE99448.1"/>
    <property type="molecule type" value="Genomic_DNA"/>
</dbReference>
<dbReference type="Pfam" id="PF15924">
    <property type="entry name" value="ALG11_N"/>
    <property type="match status" value="1"/>
</dbReference>
<evidence type="ECO:0000313" key="19">
    <source>
        <dbReference type="Proteomes" id="UP000019804"/>
    </source>
</evidence>
<dbReference type="InterPro" id="IPR001296">
    <property type="entry name" value="Glyco_trans_1"/>
</dbReference>
<dbReference type="Gene3D" id="3.40.50.2000">
    <property type="entry name" value="Glycogen Phosphorylase B"/>
    <property type="match status" value="1"/>
</dbReference>
<dbReference type="PANTHER" id="PTHR45919">
    <property type="entry name" value="GDP-MAN:MAN(3)GLCNAC(2)-PP-DOL ALPHA-1,2-MANNOSYLTRANSFERASE"/>
    <property type="match status" value="1"/>
</dbReference>
<dbReference type="SUPFAM" id="SSF53756">
    <property type="entry name" value="UDP-Glycosyltransferase/glycogen phosphorylase"/>
    <property type="match status" value="1"/>
</dbReference>
<dbReference type="FunFam" id="3.40.50.2000:FF:000168">
    <property type="entry name" value="Alpha-1,2-mannosyltransferase (Alg11), putative"/>
    <property type="match status" value="1"/>
</dbReference>
<evidence type="ECO:0000256" key="5">
    <source>
        <dbReference type="ARBA" id="ARBA00022018"/>
    </source>
</evidence>